<dbReference type="Proteomes" id="UP000292958">
    <property type="component" value="Unassembled WGS sequence"/>
</dbReference>
<keyword evidence="2" id="KW-1185">Reference proteome</keyword>
<dbReference type="AlphaFoldDB" id="A0A4Q7YTY9"/>
<dbReference type="RefSeq" id="WP_165419999.1">
    <property type="nucleotide sequence ID" value="NZ_SHKW01000001.1"/>
</dbReference>
<proteinExistence type="predicted"/>
<gene>
    <name evidence="1" type="ORF">BDD14_1890</name>
</gene>
<dbReference type="Pfam" id="PF21983">
    <property type="entry name" value="NikA-like"/>
    <property type="match status" value="1"/>
</dbReference>
<comment type="caution">
    <text evidence="1">The sequence shown here is derived from an EMBL/GenBank/DDBJ whole genome shotgun (WGS) entry which is preliminary data.</text>
</comment>
<evidence type="ECO:0000313" key="1">
    <source>
        <dbReference type="EMBL" id="RZU40429.1"/>
    </source>
</evidence>
<name>A0A4Q7YTY9_9BACT</name>
<sequence>MAGNSALAEQNEEVCRPSLKSRQIGVRVTEMEYATLEREAWRTGHKVGDWAREQLLERMKRAEDDRISAHVFTELVGLQMLLMGGFSHLLQGQTLTAEQCQELAKNVQSGKAKRAKELLAQRLKQEDR</sequence>
<dbReference type="EMBL" id="SHKW01000001">
    <property type="protein sequence ID" value="RZU40429.1"/>
    <property type="molecule type" value="Genomic_DNA"/>
</dbReference>
<accession>A0A4Q7YTY9</accession>
<evidence type="ECO:0000313" key="2">
    <source>
        <dbReference type="Proteomes" id="UP000292958"/>
    </source>
</evidence>
<organism evidence="1 2">
    <name type="scientific">Edaphobacter modestus</name>
    <dbReference type="NCBI Taxonomy" id="388466"/>
    <lineage>
        <taxon>Bacteria</taxon>
        <taxon>Pseudomonadati</taxon>
        <taxon>Acidobacteriota</taxon>
        <taxon>Terriglobia</taxon>
        <taxon>Terriglobales</taxon>
        <taxon>Acidobacteriaceae</taxon>
        <taxon>Edaphobacter</taxon>
    </lineage>
</organism>
<dbReference type="InterPro" id="IPR053842">
    <property type="entry name" value="NikA-like"/>
</dbReference>
<reference evidence="1 2" key="1">
    <citation type="submission" date="2019-02" db="EMBL/GenBank/DDBJ databases">
        <title>Genomic Encyclopedia of Archaeal and Bacterial Type Strains, Phase II (KMG-II): from individual species to whole genera.</title>
        <authorList>
            <person name="Goeker M."/>
        </authorList>
    </citation>
    <scope>NUCLEOTIDE SEQUENCE [LARGE SCALE GENOMIC DNA]</scope>
    <source>
        <strain evidence="1 2">DSM 18101</strain>
    </source>
</reference>
<protein>
    <submittedName>
        <fullName evidence="1">Uncharacterized protein</fullName>
    </submittedName>
</protein>